<dbReference type="InterPro" id="IPR029041">
    <property type="entry name" value="FAD-linked_oxidoreductase-like"/>
</dbReference>
<dbReference type="InterPro" id="IPR016163">
    <property type="entry name" value="Ald_DH_C"/>
</dbReference>
<keyword evidence="5" id="KW-0274">FAD</keyword>
<feature type="domain" description="Proline utilization A proline dehydrogenase N-terminal" evidence="10">
    <location>
        <begin position="12"/>
        <end position="49"/>
    </location>
</feature>
<evidence type="ECO:0000313" key="11">
    <source>
        <dbReference type="EMBL" id="CUH69735.1"/>
    </source>
</evidence>
<dbReference type="Gene3D" id="3.40.309.10">
    <property type="entry name" value="Aldehyde Dehydrogenase, Chain A, domain 2"/>
    <property type="match status" value="1"/>
</dbReference>
<dbReference type="FunFam" id="3.40.309.10:FF:000005">
    <property type="entry name" value="1-pyrroline-5-carboxylate dehydrogenase 1"/>
    <property type="match status" value="1"/>
</dbReference>
<dbReference type="UniPathway" id="UPA00261">
    <property type="reaction ID" value="UER00373"/>
</dbReference>
<evidence type="ECO:0000313" key="14">
    <source>
        <dbReference type="Proteomes" id="UP000051887"/>
    </source>
</evidence>
<evidence type="ECO:0000259" key="9">
    <source>
        <dbReference type="Pfam" id="PF14850"/>
    </source>
</evidence>
<dbReference type="Pfam" id="PF14850">
    <property type="entry name" value="Pro_dh-DNA_bdg"/>
    <property type="match status" value="1"/>
</dbReference>
<comment type="catalytic activity">
    <reaction evidence="4 5">
        <text>L-glutamate 5-semialdehyde + NAD(+) + H2O = L-glutamate + NADH + 2 H(+)</text>
        <dbReference type="Rhea" id="RHEA:30235"/>
        <dbReference type="ChEBI" id="CHEBI:15377"/>
        <dbReference type="ChEBI" id="CHEBI:15378"/>
        <dbReference type="ChEBI" id="CHEBI:29985"/>
        <dbReference type="ChEBI" id="CHEBI:57540"/>
        <dbReference type="ChEBI" id="CHEBI:57945"/>
        <dbReference type="ChEBI" id="CHEBI:58066"/>
        <dbReference type="EC" id="1.2.1.88"/>
    </reaction>
</comment>
<dbReference type="Gene3D" id="3.20.20.220">
    <property type="match status" value="1"/>
</dbReference>
<keyword evidence="3 5" id="KW-0520">NAD</keyword>
<evidence type="ECO:0000256" key="2">
    <source>
        <dbReference type="ARBA" id="ARBA00023002"/>
    </source>
</evidence>
<comment type="catalytic activity">
    <reaction evidence="5">
        <text>L-proline + a quinone = (S)-1-pyrroline-5-carboxylate + a quinol + H(+)</text>
        <dbReference type="Rhea" id="RHEA:23784"/>
        <dbReference type="ChEBI" id="CHEBI:15378"/>
        <dbReference type="ChEBI" id="CHEBI:17388"/>
        <dbReference type="ChEBI" id="CHEBI:24646"/>
        <dbReference type="ChEBI" id="CHEBI:60039"/>
        <dbReference type="ChEBI" id="CHEBI:132124"/>
        <dbReference type="EC" id="1.5.5.2"/>
    </reaction>
</comment>
<dbReference type="Gene3D" id="3.40.605.10">
    <property type="entry name" value="Aldehyde Dehydrogenase, Chain A, domain 1"/>
    <property type="match status" value="1"/>
</dbReference>
<dbReference type="SUPFAM" id="SSF53720">
    <property type="entry name" value="ALDH-like"/>
    <property type="match status" value="1"/>
</dbReference>
<gene>
    <name evidence="12" type="primary">putA</name>
    <name evidence="11" type="ORF">TL5118_03705</name>
    <name evidence="12" type="ORF">TL5120_02945</name>
</gene>
<dbReference type="GO" id="GO:0003677">
    <property type="term" value="F:DNA binding"/>
    <property type="evidence" value="ECO:0007669"/>
    <property type="project" value="UniProtKB-KW"/>
</dbReference>
<accession>A0A0P1FW67</accession>
<dbReference type="NCBIfam" id="TIGR01238">
    <property type="entry name" value="D1pyr5carbox3"/>
    <property type="match status" value="1"/>
</dbReference>
<comment type="pathway">
    <text evidence="1 5">Amino-acid degradation; L-proline degradation into L-glutamate; L-glutamate from L-proline: step 2/2.</text>
</comment>
<protein>
    <recommendedName>
        <fullName evidence="5">Bifunctional protein PutA</fullName>
    </recommendedName>
    <domain>
        <recommendedName>
            <fullName evidence="5">Proline dehydrogenase</fullName>
            <ecNumber evidence="5">1.5.5.2</ecNumber>
        </recommendedName>
        <alternativeName>
            <fullName evidence="5">Proline oxidase</fullName>
        </alternativeName>
    </domain>
    <domain>
        <recommendedName>
            <fullName evidence="5">Delta-1-pyrroline-5-carboxylate dehydrogenase</fullName>
            <shortName evidence="5">P5C dehydrogenase</shortName>
            <ecNumber evidence="5">1.2.1.88</ecNumber>
        </recommendedName>
        <alternativeName>
            <fullName evidence="5">L-glutamate gamma-semialdehyde dehydrogenase</fullName>
        </alternativeName>
    </domain>
</protein>
<dbReference type="OrthoDB" id="9812625at2"/>
<dbReference type="InterPro" id="IPR002872">
    <property type="entry name" value="Proline_DH_dom"/>
</dbReference>
<evidence type="ECO:0000256" key="1">
    <source>
        <dbReference type="ARBA" id="ARBA00004786"/>
    </source>
</evidence>
<dbReference type="InterPro" id="IPR016162">
    <property type="entry name" value="Ald_DH_N"/>
</dbReference>
<dbReference type="InterPro" id="IPR005933">
    <property type="entry name" value="PutA_C"/>
</dbReference>
<evidence type="ECO:0000256" key="3">
    <source>
        <dbReference type="ARBA" id="ARBA00023027"/>
    </source>
</evidence>
<comment type="function">
    <text evidence="5">Oxidizes proline to glutamate for use as a carbon and nitrogen source.</text>
</comment>
<evidence type="ECO:0000259" key="8">
    <source>
        <dbReference type="Pfam" id="PF01619"/>
    </source>
</evidence>
<organism evidence="12 14">
    <name type="scientific">Thalassovita autumnalis</name>
    <dbReference type="NCBI Taxonomy" id="2072972"/>
    <lineage>
        <taxon>Bacteria</taxon>
        <taxon>Pseudomonadati</taxon>
        <taxon>Pseudomonadota</taxon>
        <taxon>Alphaproteobacteria</taxon>
        <taxon>Rhodobacterales</taxon>
        <taxon>Roseobacteraceae</taxon>
        <taxon>Thalassovita</taxon>
    </lineage>
</organism>
<dbReference type="Proteomes" id="UP000051086">
    <property type="component" value="Unassembled WGS sequence"/>
</dbReference>
<keyword evidence="5" id="KW-0238">DNA-binding</keyword>
<dbReference type="Pfam" id="PF01619">
    <property type="entry name" value="Pro_dh"/>
    <property type="match status" value="1"/>
</dbReference>
<keyword evidence="13" id="KW-1185">Reference proteome</keyword>
<dbReference type="SUPFAM" id="SSF81935">
    <property type="entry name" value="N-terminal domain of bifunctional PutA protein"/>
    <property type="match status" value="1"/>
</dbReference>
<dbReference type="PANTHER" id="PTHR42862:SF1">
    <property type="entry name" value="DELTA-1-PYRROLINE-5-CARBOXYLATE DEHYDROGENASE 2, ISOFORM A-RELATED"/>
    <property type="match status" value="1"/>
</dbReference>
<feature type="domain" description="Proline dehydrogenase" evidence="8">
    <location>
        <begin position="177"/>
        <end position="471"/>
    </location>
</feature>
<dbReference type="RefSeq" id="WP_058244288.1">
    <property type="nucleotide sequence ID" value="NZ_CYSB01000040.1"/>
</dbReference>
<dbReference type="EMBL" id="CYSB01000040">
    <property type="protein sequence ID" value="CUH69735.1"/>
    <property type="molecule type" value="Genomic_DNA"/>
</dbReference>
<dbReference type="GO" id="GO:0010133">
    <property type="term" value="P:L-proline catabolic process to L-glutamate"/>
    <property type="evidence" value="ECO:0007669"/>
    <property type="project" value="UniProtKB-UniRule"/>
</dbReference>
<dbReference type="EC" id="1.2.1.88" evidence="5"/>
<keyword evidence="5" id="KW-0642">Proline metabolism</keyword>
<comment type="pathway">
    <text evidence="5">Amino-acid degradation; L-proline degradation into L-glutamate; L-glutamate from L-proline: step 1/2.</text>
</comment>
<evidence type="ECO:0000256" key="6">
    <source>
        <dbReference type="PIRSR" id="PIRSR000197-1"/>
    </source>
</evidence>
<reference evidence="12 14" key="1">
    <citation type="submission" date="2015-09" db="EMBL/GenBank/DDBJ databases">
        <authorList>
            <consortium name="Swine Surveillance"/>
        </authorList>
    </citation>
    <scope>NUCLEOTIDE SEQUENCE [LARGE SCALE GENOMIC DNA]</scope>
    <source>
        <strain evidence="12 14">5120</strain>
    </source>
</reference>
<feature type="domain" description="Proline dehydrogenase PutA" evidence="9">
    <location>
        <begin position="57"/>
        <end position="167"/>
    </location>
</feature>
<dbReference type="Pfam" id="PF00171">
    <property type="entry name" value="Aldedh"/>
    <property type="match status" value="1"/>
</dbReference>
<dbReference type="Proteomes" id="UP000051887">
    <property type="component" value="Unassembled WGS sequence"/>
</dbReference>
<keyword evidence="5" id="KW-0805">Transcription regulation</keyword>
<comment type="similarity">
    <text evidence="5">In the N-terminal section; belongs to the proline dehydrogenase family.</text>
</comment>
<keyword evidence="5" id="KW-0804">Transcription</keyword>
<dbReference type="EC" id="1.5.5.2" evidence="5"/>
<dbReference type="InterPro" id="IPR050485">
    <property type="entry name" value="Proline_metab_enzyme"/>
</dbReference>
<dbReference type="PIRSF" id="PIRSF000197">
    <property type="entry name" value="Bifunct_PutA"/>
    <property type="match status" value="1"/>
</dbReference>
<evidence type="ECO:0000313" key="12">
    <source>
        <dbReference type="EMBL" id="CUH73138.1"/>
    </source>
</evidence>
<evidence type="ECO:0000256" key="5">
    <source>
        <dbReference type="PIRNR" id="PIRNR000197"/>
    </source>
</evidence>
<dbReference type="NCBIfam" id="NF008869">
    <property type="entry name" value="PRK11904.1"/>
    <property type="match status" value="1"/>
</dbReference>
<dbReference type="Pfam" id="PF18327">
    <property type="entry name" value="PRODH"/>
    <property type="match status" value="1"/>
</dbReference>
<dbReference type="GO" id="GO:0003700">
    <property type="term" value="F:DNA-binding transcription factor activity"/>
    <property type="evidence" value="ECO:0007669"/>
    <property type="project" value="InterPro"/>
</dbReference>
<evidence type="ECO:0000313" key="13">
    <source>
        <dbReference type="Proteomes" id="UP000051086"/>
    </source>
</evidence>
<dbReference type="GO" id="GO:0003842">
    <property type="term" value="F:L-glutamate gamma-semialdehyde dehydrogenase activity"/>
    <property type="evidence" value="ECO:0007669"/>
    <property type="project" value="UniProtKB-UniRule"/>
</dbReference>
<evidence type="ECO:0000259" key="7">
    <source>
        <dbReference type="Pfam" id="PF00171"/>
    </source>
</evidence>
<dbReference type="InterPro" id="IPR024089">
    <property type="entry name" value="PRODH_PutA_dom_I/II"/>
</dbReference>
<feature type="domain" description="Aldehyde dehydrogenase" evidence="7">
    <location>
        <begin position="556"/>
        <end position="984"/>
    </location>
</feature>
<dbReference type="EMBL" id="CYSC01000035">
    <property type="protein sequence ID" value="CUH73138.1"/>
    <property type="molecule type" value="Genomic_DNA"/>
</dbReference>
<dbReference type="SUPFAM" id="SSF51730">
    <property type="entry name" value="FAD-linked oxidoreductase"/>
    <property type="match status" value="1"/>
</dbReference>
<name>A0A0P1FW67_9RHOB</name>
<reference evidence="11 13" key="2">
    <citation type="submission" date="2015-09" db="EMBL/GenBank/DDBJ databases">
        <authorList>
            <person name="Rodrigo-Torres L."/>
            <person name="Arahal D.R."/>
        </authorList>
    </citation>
    <scope>NUCLEOTIDE SEQUENCE [LARGE SCALE GENOMIC DNA]</scope>
    <source>
        <strain evidence="11 13">CECT 5118</strain>
    </source>
</reference>
<dbReference type="PROSITE" id="PS00070">
    <property type="entry name" value="ALDEHYDE_DEHYDR_CYS"/>
    <property type="match status" value="1"/>
</dbReference>
<keyword evidence="5" id="KW-0678">Repressor</keyword>
<dbReference type="Gene3D" id="1.20.5.460">
    <property type="entry name" value="Single helix bin"/>
    <property type="match status" value="1"/>
</dbReference>
<dbReference type="InterPro" id="IPR025703">
    <property type="entry name" value="Bifunct_PutA"/>
</dbReference>
<sequence>MINLDPRWDQNKRRNEVETVAALVEQAALDQATRDRIVARASTLVSRIRTESKPGLMEVFLAEYGLSTDEGIALMCLAEALLRVPDADTIDALIEDKIAPSDWSKHLGNSASPLVNASTWGLLLTGRVLKDDAQGLAGTLRGAAKRLGEPVIRTAVGRAMREMGRQFVLGQDIQAAMERAKGMEAKGYSYSYDMLGEAAMTAADAARYAKAYADAITAITDRCKGGDIRMNPGISVKLSALHPRYEVAKTERVMAELVPVVRDLARQAARAGMGFNIDAEEADRLGLPLKVIEAVLADEQLAGWDGFGVVVQAYGRRAGDVIDGLYDMAQRHERRIMIRLVKGAYWDTEVKLAQVEGLTDFPVFTRKSATDVSYVTNARKLLQMTDRIYPQFATHNAHTVAAVLEMANELPNEAYEFQRLHGMGESLHDLVLSDEKTGCRIYAPVGAHRDLLAYLVRRLLENGANSSFVNQIVDEDISPAEVAACPFAQVDADLAQELGYLKYGPELFGADRKNAKGFDLFDVNELRQIEVARGGQALTAAGPQIAGAVEGGAVEPSINPATGEEIGQITLSSEKDVATALEAATPWNAPMAERAAVLNRAADLYEEHYGELFQLLAREAGKTLMDAVGELREAVDFLRYYALEAGSLRNPARGIFTCISPWNFPLAIFSGQIAAALAAGNAVLAKPAETTPLIATRAVQLLHEAGVPKTALQLLPGPGSVVGKALTSDPRISGVAFTGSTATAKRIQAAMAGSMAPGAPLIAETGGLNAMIVDSTALPEQAVRDIVASSFQSAGQRCSALRCLYVQEDIEPALREMLIGAMNEQRVGNPWDLETDIGPVINAAAQAEINAHIATAKAEGRLLHQLDAPAEGHFVAPSLIKVGGIADLGKEVFGPVLHIATFKAGEINDVIAAVNATGYGLTFGLHTRIDTRVQEVADAVHVGNLYVNRNQIGAIVGSQPFGGEGLSGTGPKAGGPNYLPRFTRAAVSPEGAQATNPVASEQVQRQLSSAEVPSAPVMQRDMPGPTGEMNRLSAYARGPVLCLGPGVKLAAEQAALVRGLGGVAVEQPGVVDPGAMRSLRDLAAVIWWGDLGLARGYAAALADRDGPLVALVTDAPDAGHVLHERHLCVDTTAAGGNANLLAGQNG</sequence>
<dbReference type="InterPro" id="IPR041349">
    <property type="entry name" value="PRODH"/>
</dbReference>
<dbReference type="CDD" id="cd07125">
    <property type="entry name" value="ALDH_PutA-P5CDH"/>
    <property type="match status" value="1"/>
</dbReference>
<evidence type="ECO:0000259" key="10">
    <source>
        <dbReference type="Pfam" id="PF18327"/>
    </source>
</evidence>
<feature type="active site" evidence="6">
    <location>
        <position position="764"/>
    </location>
</feature>
<keyword evidence="2 5" id="KW-0560">Oxidoreductase</keyword>
<dbReference type="GO" id="GO:0009898">
    <property type="term" value="C:cytoplasmic side of plasma membrane"/>
    <property type="evidence" value="ECO:0007669"/>
    <property type="project" value="TreeGrafter"/>
</dbReference>
<comment type="similarity">
    <text evidence="5">In the C-terminal section; belongs to the aldehyde dehydrogenase family.</text>
</comment>
<feature type="active site" evidence="6">
    <location>
        <position position="798"/>
    </location>
</feature>
<comment type="cofactor">
    <cofactor evidence="5">
        <name>FAD</name>
        <dbReference type="ChEBI" id="CHEBI:57692"/>
    </cofactor>
</comment>
<keyword evidence="5" id="KW-0285">Flavoprotein</keyword>
<proteinExistence type="inferred from homology"/>
<dbReference type="InterPro" id="IPR016161">
    <property type="entry name" value="Ald_DH/histidinol_DH"/>
</dbReference>
<dbReference type="PANTHER" id="PTHR42862">
    <property type="entry name" value="DELTA-1-PYRROLINE-5-CARBOXYLATE DEHYDROGENASE 1, ISOFORM A-RELATED"/>
    <property type="match status" value="1"/>
</dbReference>
<dbReference type="GO" id="GO:0004657">
    <property type="term" value="F:proline dehydrogenase activity"/>
    <property type="evidence" value="ECO:0007669"/>
    <property type="project" value="UniProtKB-UniRule"/>
</dbReference>
<dbReference type="InterPro" id="IPR016160">
    <property type="entry name" value="Ald_DH_CS_CYS"/>
</dbReference>
<dbReference type="AlphaFoldDB" id="A0A0P1FW67"/>
<dbReference type="InterPro" id="IPR015590">
    <property type="entry name" value="Aldehyde_DH_dom"/>
</dbReference>
<evidence type="ECO:0000256" key="4">
    <source>
        <dbReference type="ARBA" id="ARBA00048142"/>
    </source>
</evidence>
<dbReference type="InterPro" id="IPR024082">
    <property type="entry name" value="PRODH_PutA_dom_II"/>
</dbReference>